<gene>
    <name evidence="1" type="ORF">JRO89_XS01G0158600</name>
</gene>
<accession>A0ABQ8IJG3</accession>
<evidence type="ECO:0000313" key="2">
    <source>
        <dbReference type="Proteomes" id="UP000827721"/>
    </source>
</evidence>
<reference evidence="1 2" key="1">
    <citation type="submission" date="2021-02" db="EMBL/GenBank/DDBJ databases">
        <title>Plant Genome Project.</title>
        <authorList>
            <person name="Zhang R.-G."/>
        </authorList>
    </citation>
    <scope>NUCLEOTIDE SEQUENCE [LARGE SCALE GENOMIC DNA]</scope>
    <source>
        <tissue evidence="1">Leaves</tissue>
    </source>
</reference>
<dbReference type="Proteomes" id="UP000827721">
    <property type="component" value="Unassembled WGS sequence"/>
</dbReference>
<dbReference type="EMBL" id="JAFEMO010000001">
    <property type="protein sequence ID" value="KAH7576832.1"/>
    <property type="molecule type" value="Genomic_DNA"/>
</dbReference>
<protein>
    <submittedName>
        <fullName evidence="1">Uncharacterized protein</fullName>
    </submittedName>
</protein>
<proteinExistence type="predicted"/>
<organism evidence="1 2">
    <name type="scientific">Xanthoceras sorbifolium</name>
    <dbReference type="NCBI Taxonomy" id="99658"/>
    <lineage>
        <taxon>Eukaryota</taxon>
        <taxon>Viridiplantae</taxon>
        <taxon>Streptophyta</taxon>
        <taxon>Embryophyta</taxon>
        <taxon>Tracheophyta</taxon>
        <taxon>Spermatophyta</taxon>
        <taxon>Magnoliopsida</taxon>
        <taxon>eudicotyledons</taxon>
        <taxon>Gunneridae</taxon>
        <taxon>Pentapetalae</taxon>
        <taxon>rosids</taxon>
        <taxon>malvids</taxon>
        <taxon>Sapindales</taxon>
        <taxon>Sapindaceae</taxon>
        <taxon>Xanthoceroideae</taxon>
        <taxon>Xanthoceras</taxon>
    </lineage>
</organism>
<comment type="caution">
    <text evidence="1">The sequence shown here is derived from an EMBL/GenBank/DDBJ whole genome shotgun (WGS) entry which is preliminary data.</text>
</comment>
<keyword evidence="2" id="KW-1185">Reference proteome</keyword>
<name>A0ABQ8IJG3_9ROSI</name>
<sequence length="87" mass="9096">MAIVAAMVNAVGFPVLDRVVPSPLMLAVRLSARFVSWRVTMLISASNGASAHMTPTHSSLDQPIAYTGKDCVIVGNESPNGKGGGNW</sequence>
<evidence type="ECO:0000313" key="1">
    <source>
        <dbReference type="EMBL" id="KAH7576832.1"/>
    </source>
</evidence>